<dbReference type="PANTHER" id="PTHR10997">
    <property type="entry name" value="IMPORTIN-7, 8, 11"/>
    <property type="match status" value="1"/>
</dbReference>
<evidence type="ECO:0000313" key="6">
    <source>
        <dbReference type="EMBL" id="KND89937.1"/>
    </source>
</evidence>
<comment type="subcellular location">
    <subcellularLocation>
        <location evidence="1">Nucleus</location>
    </subcellularLocation>
</comment>
<comment type="caution">
    <text evidence="6">The sequence shown here is derived from an EMBL/GenBank/DDBJ whole genome shotgun (WGS) entry which is preliminary data.</text>
</comment>
<organism evidence="6 7">
    <name type="scientific">Tolypocladium ophioglossoides (strain CBS 100239)</name>
    <name type="common">Snaketongue truffleclub</name>
    <name type="synonym">Elaphocordyceps ophioglossoides</name>
    <dbReference type="NCBI Taxonomy" id="1163406"/>
    <lineage>
        <taxon>Eukaryota</taxon>
        <taxon>Fungi</taxon>
        <taxon>Dikarya</taxon>
        <taxon>Ascomycota</taxon>
        <taxon>Pezizomycotina</taxon>
        <taxon>Sordariomycetes</taxon>
        <taxon>Hypocreomycetidae</taxon>
        <taxon>Hypocreales</taxon>
        <taxon>Ophiocordycipitaceae</taxon>
        <taxon>Tolypocladium</taxon>
    </lineage>
</organism>
<keyword evidence="7" id="KW-1185">Reference proteome</keyword>
<evidence type="ECO:0000256" key="2">
    <source>
        <dbReference type="ARBA" id="ARBA00022448"/>
    </source>
</evidence>
<keyword evidence="4" id="KW-0539">Nucleus</keyword>
<dbReference type="SUPFAM" id="SSF48371">
    <property type="entry name" value="ARM repeat"/>
    <property type="match status" value="1"/>
</dbReference>
<dbReference type="Pfam" id="PF25018">
    <property type="entry name" value="HEAT_IPO9_c"/>
    <property type="match status" value="1"/>
</dbReference>
<sequence length="1089" mass="119338">MEDQLVQLLANTQLPDQGPRQQAEIELKRVSSNPAFPVSLANVASHTSVATAVRQSALSTLRLFIENNWASDDPGDEPLVPISDEARKLLQQSLLDLALSPEEDRKVKIAASYAVGKIAIHDFPDQWPNLLPTVLGVMPSGTDAQLHGALRVLGDLVDESLSEDQFFSMARDIANALTEVALNANRKPMLRALAVSVFRGCLDLMNMVKESHTQEVEAFAKQLLEGDAASSSPGWNSFFIRVLQERLPASDLSAGQPDSWNSIIALKLQVVKTLIRLRRGFANLLSPHSTTFFSAVWDELTNMQEPHDQLYIQANAQGRLEDSDNLPYTLDFLVLEELDFLNQCFRAPRVKAELDAQLQAHASVFDVPWMAQIMTMLVGYSRVTQEEEELWDIDCSLYLAEETSVTANYTARTAAGDLLIKMGEWFDQKTIDGLFGYTNTLFTGNDISWRSQEAALYLFVMLLSDFQDLGKTIPEVVAVEYYKLVDFTIARTEEPLLRARGYLVAGMLGRSFQLPSVQANGTNAAVPLLEHMIKSITSAESEVVQVACVKAVEGLISAERVSLDKQVPIIVAIHTYMNGKDPAEMEEADELLVTLAEALRAAIIMDTKIALSNDVQPVDLLFLLAKLGASNFQVTMLVSESFEEVVKTLCDNASFSALCAKTLPTLTGAFDVANLTDDNPLVTVATELLAVLAEHGSEPLPEGFVAATFPKLNRLLMESNEGEVLRPGSETVKWILMHDHQQVFNWQDGNGVSGLEVCLRIIDRLLKPEIEDNSASEVGGLAAELVEKAGQERLGPYLPQLLQAVATRVDSAHAAPFIQSLILVFARLSLAGAHDVVEFLSQLQFNGQSGLQIVLAKWLENSISFAGYDEIRQKQICSVIALSKLYSLNDPRLAQITVKGDLIVSADDGRIKTRSRAKQSMSLNPYGALLGTQDANSELSELLREAMGDDKEANRANNPPDPDQYTIVPATLKIVKVLIEELLSASGAGAAASAASAAIAANADFDSDDEDGWEDEDDTLDLSLGATKADLMSFMEAGGQRQRDDETQAYLTDFFIRCARENVANFQEWYNMLSDDEKAKLNEVANAAG</sequence>
<dbReference type="InterPro" id="IPR056840">
    <property type="entry name" value="HEAT_IPO9_central"/>
</dbReference>
<feature type="domain" description="Importin N-terminal" evidence="5">
    <location>
        <begin position="23"/>
        <end position="100"/>
    </location>
</feature>
<dbReference type="InterPro" id="IPR011989">
    <property type="entry name" value="ARM-like"/>
</dbReference>
<dbReference type="SMART" id="SM00913">
    <property type="entry name" value="IBN_N"/>
    <property type="match status" value="1"/>
</dbReference>
<proteinExistence type="predicted"/>
<dbReference type="PANTHER" id="PTHR10997:SF9">
    <property type="entry name" value="IMPORTIN-9"/>
    <property type="match status" value="1"/>
</dbReference>
<dbReference type="GO" id="GO:0006606">
    <property type="term" value="P:protein import into nucleus"/>
    <property type="evidence" value="ECO:0007669"/>
    <property type="project" value="TreeGrafter"/>
</dbReference>
<reference evidence="6 7" key="1">
    <citation type="journal article" date="2015" name="BMC Genomics">
        <title>The genome of the truffle-parasite Tolypocladium ophioglossoides and the evolution of antifungal peptaibiotics.</title>
        <authorList>
            <person name="Quandt C.A."/>
            <person name="Bushley K.E."/>
            <person name="Spatafora J.W."/>
        </authorList>
    </citation>
    <scope>NUCLEOTIDE SEQUENCE [LARGE SCALE GENOMIC DNA]</scope>
    <source>
        <strain evidence="6 7">CBS 100239</strain>
    </source>
</reference>
<dbReference type="Pfam" id="PF03810">
    <property type="entry name" value="IBN_N"/>
    <property type="match status" value="1"/>
</dbReference>
<dbReference type="GO" id="GO:0005635">
    <property type="term" value="C:nuclear envelope"/>
    <property type="evidence" value="ECO:0007669"/>
    <property type="project" value="TreeGrafter"/>
</dbReference>
<dbReference type="AlphaFoldDB" id="A0A0L0N7A2"/>
<accession>A0A0L0N7A2</accession>
<dbReference type="GO" id="GO:0031267">
    <property type="term" value="F:small GTPase binding"/>
    <property type="evidence" value="ECO:0007669"/>
    <property type="project" value="InterPro"/>
</dbReference>
<dbReference type="PROSITE" id="PS50166">
    <property type="entry name" value="IMPORTIN_B_NT"/>
    <property type="match status" value="1"/>
</dbReference>
<evidence type="ECO:0000256" key="3">
    <source>
        <dbReference type="ARBA" id="ARBA00022927"/>
    </source>
</evidence>
<evidence type="ECO:0000259" key="5">
    <source>
        <dbReference type="PROSITE" id="PS50166"/>
    </source>
</evidence>
<keyword evidence="3" id="KW-0653">Protein transport</keyword>
<evidence type="ECO:0000256" key="1">
    <source>
        <dbReference type="ARBA" id="ARBA00004123"/>
    </source>
</evidence>
<dbReference type="GO" id="GO:0005829">
    <property type="term" value="C:cytosol"/>
    <property type="evidence" value="ECO:0007669"/>
    <property type="project" value="TreeGrafter"/>
</dbReference>
<dbReference type="STRING" id="1163406.A0A0L0N7A2"/>
<name>A0A0L0N7A2_TOLOC</name>
<dbReference type="EMBL" id="LFRF01000015">
    <property type="protein sequence ID" value="KND89937.1"/>
    <property type="molecule type" value="Genomic_DNA"/>
</dbReference>
<protein>
    <submittedName>
        <fullName evidence="6">Importin subunit beta-5</fullName>
    </submittedName>
</protein>
<dbReference type="OrthoDB" id="431626at2759"/>
<dbReference type="Proteomes" id="UP000036947">
    <property type="component" value="Unassembled WGS sequence"/>
</dbReference>
<dbReference type="InterPro" id="IPR016024">
    <property type="entry name" value="ARM-type_fold"/>
</dbReference>
<gene>
    <name evidence="6" type="ORF">TOPH_05418</name>
</gene>
<keyword evidence="2" id="KW-0813">Transport</keyword>
<evidence type="ECO:0000256" key="4">
    <source>
        <dbReference type="ARBA" id="ARBA00023242"/>
    </source>
</evidence>
<dbReference type="Gene3D" id="1.25.10.10">
    <property type="entry name" value="Leucine-rich Repeat Variant"/>
    <property type="match status" value="1"/>
</dbReference>
<evidence type="ECO:0000313" key="7">
    <source>
        <dbReference type="Proteomes" id="UP000036947"/>
    </source>
</evidence>
<dbReference type="InterPro" id="IPR001494">
    <property type="entry name" value="Importin-beta_N"/>
</dbReference>